<dbReference type="PIRSF" id="PIRSF037215">
    <property type="entry name" value="Peptidase_M20B"/>
    <property type="match status" value="1"/>
</dbReference>
<dbReference type="GeneID" id="65344519"/>
<dbReference type="InterPro" id="IPR002933">
    <property type="entry name" value="Peptidase_M20"/>
</dbReference>
<accession>A0A1H2LDW3</accession>
<evidence type="ECO:0000256" key="10">
    <source>
        <dbReference type="PIRSR" id="PIRSR037215-1"/>
    </source>
</evidence>
<dbReference type="EMBL" id="LT629804">
    <property type="protein sequence ID" value="SDU79193.1"/>
    <property type="molecule type" value="Genomic_DNA"/>
</dbReference>
<evidence type="ECO:0000256" key="8">
    <source>
        <dbReference type="ARBA" id="ARBA00023049"/>
    </source>
</evidence>
<comment type="catalytic activity">
    <reaction evidence="1">
        <text>Release of the N-terminal residue from a tripeptide.</text>
        <dbReference type="EC" id="3.4.11.4"/>
    </reaction>
</comment>
<evidence type="ECO:0000256" key="3">
    <source>
        <dbReference type="ARBA" id="ARBA00022438"/>
    </source>
</evidence>
<protein>
    <recommendedName>
        <fullName evidence="9">Peptidase T</fullName>
        <ecNumber evidence="9">3.4.11.4</ecNumber>
    </recommendedName>
</protein>
<dbReference type="SUPFAM" id="SSF53187">
    <property type="entry name" value="Zn-dependent exopeptidases"/>
    <property type="match status" value="1"/>
</dbReference>
<evidence type="ECO:0000256" key="4">
    <source>
        <dbReference type="ARBA" id="ARBA00022670"/>
    </source>
</evidence>
<dbReference type="InterPro" id="IPR036264">
    <property type="entry name" value="Bact_exopeptidase_dim_dom"/>
</dbReference>
<dbReference type="PANTHER" id="PTHR42994:SF1">
    <property type="entry name" value="PEPTIDASE T"/>
    <property type="match status" value="1"/>
</dbReference>
<name>A0A1H2LDW3_9ACTO</name>
<evidence type="ECO:0000256" key="11">
    <source>
        <dbReference type="PIRSR" id="PIRSR037215-2"/>
    </source>
</evidence>
<dbReference type="NCBIfam" id="NF009920">
    <property type="entry name" value="PRK13381.1"/>
    <property type="match status" value="1"/>
</dbReference>
<dbReference type="Gene3D" id="3.40.630.10">
    <property type="entry name" value="Zn peptidases"/>
    <property type="match status" value="1"/>
</dbReference>
<feature type="binding site" evidence="11">
    <location>
        <position position="174"/>
    </location>
    <ligand>
        <name>Zn(2+)</name>
        <dbReference type="ChEBI" id="CHEBI:29105"/>
        <label>2</label>
    </ligand>
</feature>
<dbReference type="GO" id="GO:0006518">
    <property type="term" value="P:peptide metabolic process"/>
    <property type="evidence" value="ECO:0007669"/>
    <property type="project" value="InterPro"/>
</dbReference>
<evidence type="ECO:0000313" key="13">
    <source>
        <dbReference type="EMBL" id="SDU79193.1"/>
    </source>
</evidence>
<keyword evidence="6" id="KW-0378">Hydrolase</keyword>
<dbReference type="GO" id="GO:0008270">
    <property type="term" value="F:zinc ion binding"/>
    <property type="evidence" value="ECO:0007669"/>
    <property type="project" value="InterPro"/>
</dbReference>
<dbReference type="SUPFAM" id="SSF55031">
    <property type="entry name" value="Bacterial exopeptidase dimerisation domain"/>
    <property type="match status" value="1"/>
</dbReference>
<dbReference type="PROSITE" id="PS00758">
    <property type="entry name" value="ARGE_DAPE_CPG2_1"/>
    <property type="match status" value="1"/>
</dbReference>
<dbReference type="InterPro" id="IPR010161">
    <property type="entry name" value="Peptidase_M20B"/>
</dbReference>
<dbReference type="InterPro" id="IPR011650">
    <property type="entry name" value="Peptidase_M20_dimer"/>
</dbReference>
<evidence type="ECO:0000256" key="9">
    <source>
        <dbReference type="NCBIfam" id="TIGR01882"/>
    </source>
</evidence>
<dbReference type="Gene3D" id="3.30.70.360">
    <property type="match status" value="1"/>
</dbReference>
<evidence type="ECO:0000259" key="12">
    <source>
        <dbReference type="Pfam" id="PF07687"/>
    </source>
</evidence>
<feature type="binding site" evidence="11">
    <location>
        <position position="142"/>
    </location>
    <ligand>
        <name>Zn(2+)</name>
        <dbReference type="ChEBI" id="CHEBI:29105"/>
        <label>2</label>
    </ligand>
</feature>
<feature type="binding site" evidence="11">
    <location>
        <position position="197"/>
    </location>
    <ligand>
        <name>Zn(2+)</name>
        <dbReference type="ChEBI" id="CHEBI:29105"/>
        <label>1</label>
    </ligand>
</feature>
<dbReference type="NCBIfam" id="TIGR01882">
    <property type="entry name" value="peptidase-T"/>
    <property type="match status" value="1"/>
</dbReference>
<keyword evidence="3 13" id="KW-0031">Aminopeptidase</keyword>
<keyword evidence="7 11" id="KW-0862">Zinc</keyword>
<evidence type="ECO:0000313" key="14">
    <source>
        <dbReference type="Proteomes" id="UP000214355"/>
    </source>
</evidence>
<sequence>MTTPDIRIELVERFMRYATITSQSDARQTSVPTTPGQTELAELLANELRGFGAHDVVLDNHACLTARFPATTAGPTIGFCAHLDTADVGLSPHVQPQIVRYTGEPIVLGAGHVLDPEQYPMLEDYLNHDIICTDGTSVLGSDDKAALASIMTALAHLDAAPHPEIVVAFVPDEEIGLRGIKTLDLARFDVDAAYTVDCEGQATIAYETFNAGQAIVNITGISAHPMSAKGVMVNPNLVAYDLIGCFDRSQTPECTAGREGYIWVHSIDGNQAQTQVLLHIRDHDRARYESRKDEIRAAVTRIQSAHPRARITCEITDVYGNIADALDPQTQWVVDDMRQAVRATGCEPVPLIMRGGTDGSYLSSQGIPTPNMFTGGFNFHSVYEFLPLPEFERSFRTVWTLMTR</sequence>
<feature type="domain" description="Peptidase M20 dimerisation" evidence="12">
    <location>
        <begin position="206"/>
        <end position="302"/>
    </location>
</feature>
<comment type="cofactor">
    <cofactor evidence="11">
        <name>Zn(2+)</name>
        <dbReference type="ChEBI" id="CHEBI:29105"/>
    </cofactor>
    <text evidence="11">Binds 2 Zn(2+) ions per subunit.</text>
</comment>
<feature type="active site" evidence="10">
    <location>
        <position position="84"/>
    </location>
</feature>
<dbReference type="InterPro" id="IPR001261">
    <property type="entry name" value="ArgE/DapE_CS"/>
</dbReference>
<organism evidence="13 14">
    <name type="scientific">Arcanobacterium phocae</name>
    <dbReference type="NCBI Taxonomy" id="131112"/>
    <lineage>
        <taxon>Bacteria</taxon>
        <taxon>Bacillati</taxon>
        <taxon>Actinomycetota</taxon>
        <taxon>Actinomycetes</taxon>
        <taxon>Actinomycetales</taxon>
        <taxon>Actinomycetaceae</taxon>
        <taxon>Arcanobacterium</taxon>
    </lineage>
</organism>
<dbReference type="OrthoDB" id="9804934at2"/>
<keyword evidence="5 11" id="KW-0479">Metal-binding</keyword>
<feature type="binding site" evidence="11">
    <location>
        <position position="82"/>
    </location>
    <ligand>
        <name>Zn(2+)</name>
        <dbReference type="ChEBI" id="CHEBI:29105"/>
        <label>1</label>
    </ligand>
</feature>
<gene>
    <name evidence="13" type="ORF">SAMN04489737_0781</name>
</gene>
<dbReference type="RefSeq" id="WP_091280116.1">
    <property type="nucleotide sequence ID" value="NZ_LT629804.1"/>
</dbReference>
<dbReference type="GO" id="GO:0008237">
    <property type="term" value="F:metallopeptidase activity"/>
    <property type="evidence" value="ECO:0007669"/>
    <property type="project" value="UniProtKB-KW"/>
</dbReference>
<feature type="active site" description="Proton acceptor" evidence="10">
    <location>
        <position position="173"/>
    </location>
</feature>
<evidence type="ECO:0000256" key="5">
    <source>
        <dbReference type="ARBA" id="ARBA00022723"/>
    </source>
</evidence>
<dbReference type="GO" id="GO:0045148">
    <property type="term" value="F:tripeptide aminopeptidase activity"/>
    <property type="evidence" value="ECO:0007669"/>
    <property type="project" value="UniProtKB-UniRule"/>
</dbReference>
<proteinExistence type="inferred from homology"/>
<evidence type="ECO:0000256" key="1">
    <source>
        <dbReference type="ARBA" id="ARBA00000870"/>
    </source>
</evidence>
<dbReference type="NCBIfam" id="NF003976">
    <property type="entry name" value="PRK05469.1"/>
    <property type="match status" value="1"/>
</dbReference>
<comment type="similarity">
    <text evidence="2">Belongs to the peptidase M20B family.</text>
</comment>
<keyword evidence="4" id="KW-0645">Protease</keyword>
<dbReference type="Proteomes" id="UP000214355">
    <property type="component" value="Chromosome I"/>
</dbReference>
<dbReference type="PROSITE" id="PS00759">
    <property type="entry name" value="ARGE_DAPE_CPG2_2"/>
    <property type="match status" value="1"/>
</dbReference>
<keyword evidence="8" id="KW-0482">Metalloprotease</keyword>
<dbReference type="AlphaFoldDB" id="A0A1H2LDW3"/>
<evidence type="ECO:0000256" key="7">
    <source>
        <dbReference type="ARBA" id="ARBA00022833"/>
    </source>
</evidence>
<evidence type="ECO:0000256" key="6">
    <source>
        <dbReference type="ARBA" id="ARBA00022801"/>
    </source>
</evidence>
<dbReference type="EC" id="3.4.11.4" evidence="9"/>
<dbReference type="GO" id="GO:0006508">
    <property type="term" value="P:proteolysis"/>
    <property type="evidence" value="ECO:0007669"/>
    <property type="project" value="UniProtKB-UniRule"/>
</dbReference>
<keyword evidence="14" id="KW-1185">Reference proteome</keyword>
<feature type="binding site" evidence="11">
    <location>
        <position position="380"/>
    </location>
    <ligand>
        <name>Zn(2+)</name>
        <dbReference type="ChEBI" id="CHEBI:29105"/>
        <label>2</label>
    </ligand>
</feature>
<reference evidence="14" key="1">
    <citation type="submission" date="2016-10" db="EMBL/GenBank/DDBJ databases">
        <authorList>
            <person name="Varghese N."/>
            <person name="Submissions S."/>
        </authorList>
    </citation>
    <scope>NUCLEOTIDE SEQUENCE [LARGE SCALE GENOMIC DNA]</scope>
    <source>
        <strain evidence="14">DSM 10002</strain>
    </source>
</reference>
<dbReference type="Pfam" id="PF01546">
    <property type="entry name" value="Peptidase_M20"/>
    <property type="match status" value="1"/>
</dbReference>
<feature type="binding site" evidence="11">
    <location>
        <position position="142"/>
    </location>
    <ligand>
        <name>Zn(2+)</name>
        <dbReference type="ChEBI" id="CHEBI:29105"/>
        <label>1</label>
    </ligand>
</feature>
<dbReference type="STRING" id="131112.SAMN04489737_0781"/>
<evidence type="ECO:0000256" key="2">
    <source>
        <dbReference type="ARBA" id="ARBA00009692"/>
    </source>
</evidence>
<dbReference type="Pfam" id="PF07687">
    <property type="entry name" value="M20_dimer"/>
    <property type="match status" value="1"/>
</dbReference>
<dbReference type="PANTHER" id="PTHR42994">
    <property type="entry name" value="PEPTIDASE T"/>
    <property type="match status" value="1"/>
</dbReference>